<feature type="chain" id="PRO_5040854793" description="Secreted protein" evidence="1">
    <location>
        <begin position="26"/>
        <end position="94"/>
    </location>
</feature>
<keyword evidence="1" id="KW-0732">Signal</keyword>
<dbReference type="AlphaFoldDB" id="A0A9X6MR04"/>
<evidence type="ECO:0000313" key="2">
    <source>
        <dbReference type="EMBL" id="OUB84545.1"/>
    </source>
</evidence>
<organism evidence="2 3">
    <name type="scientific">Bacillus thuringiensis subsp. medellin</name>
    <dbReference type="NCBI Taxonomy" id="79672"/>
    <lineage>
        <taxon>Bacteria</taxon>
        <taxon>Bacillati</taxon>
        <taxon>Bacillota</taxon>
        <taxon>Bacilli</taxon>
        <taxon>Bacillales</taxon>
        <taxon>Bacillaceae</taxon>
        <taxon>Bacillus</taxon>
        <taxon>Bacillus cereus group</taxon>
    </lineage>
</organism>
<accession>A0A9X6MR04</accession>
<evidence type="ECO:0008006" key="4">
    <source>
        <dbReference type="Google" id="ProtNLM"/>
    </source>
</evidence>
<dbReference type="EMBL" id="MOOV01000281">
    <property type="protein sequence ID" value="OUB84545.1"/>
    <property type="molecule type" value="Genomic_DNA"/>
</dbReference>
<sequence>MFKNLVVRALATGIALTGGIGTASAASIENPVSYTNEVTCNVPYGQKDGKFVRWIYNDDGVYPNSFQQNVCGSRITWHLIHIQNGEAYYEGTVA</sequence>
<protein>
    <recommendedName>
        <fullName evidence="4">Secreted protein</fullName>
    </recommendedName>
</protein>
<reference evidence="2 3" key="1">
    <citation type="submission" date="2016-10" db="EMBL/GenBank/DDBJ databases">
        <title>Comparative genomics of Bacillus thuringiensis reveals a path to pathogens against multiple invertebrate hosts.</title>
        <authorList>
            <person name="Zheng J."/>
            <person name="Gao Q."/>
            <person name="Liu H."/>
            <person name="Peng D."/>
            <person name="Ruan L."/>
            <person name="Sun M."/>
        </authorList>
    </citation>
    <scope>NUCLEOTIDE SEQUENCE [LARGE SCALE GENOMIC DNA]</scope>
    <source>
        <strain evidence="2">T30001</strain>
    </source>
</reference>
<dbReference type="RefSeq" id="WP_088070968.1">
    <property type="nucleotide sequence ID" value="NZ_MOOV01000281.1"/>
</dbReference>
<name>A0A9X6MR04_BACTV</name>
<evidence type="ECO:0000313" key="3">
    <source>
        <dbReference type="Proteomes" id="UP000195160"/>
    </source>
</evidence>
<proteinExistence type="predicted"/>
<evidence type="ECO:0000256" key="1">
    <source>
        <dbReference type="SAM" id="SignalP"/>
    </source>
</evidence>
<dbReference type="Proteomes" id="UP000195160">
    <property type="component" value="Unassembled WGS sequence"/>
</dbReference>
<gene>
    <name evidence="2" type="ORF">BK784_35455</name>
</gene>
<feature type="signal peptide" evidence="1">
    <location>
        <begin position="1"/>
        <end position="25"/>
    </location>
</feature>
<comment type="caution">
    <text evidence="2">The sequence shown here is derived from an EMBL/GenBank/DDBJ whole genome shotgun (WGS) entry which is preliminary data.</text>
</comment>